<reference evidence="2" key="1">
    <citation type="submission" date="2020-02" db="EMBL/GenBank/DDBJ databases">
        <authorList>
            <person name="Meier V. D."/>
        </authorList>
    </citation>
    <scope>NUCLEOTIDE SEQUENCE</scope>
    <source>
        <strain evidence="2">AVDCRST_MAG10</strain>
    </source>
</reference>
<organism evidence="2">
    <name type="scientific">uncultured Acidimicrobiales bacterium</name>
    <dbReference type="NCBI Taxonomy" id="310071"/>
    <lineage>
        <taxon>Bacteria</taxon>
        <taxon>Bacillati</taxon>
        <taxon>Actinomycetota</taxon>
        <taxon>Acidimicrobiia</taxon>
        <taxon>Acidimicrobiales</taxon>
        <taxon>environmental samples</taxon>
    </lineage>
</organism>
<dbReference type="GO" id="GO:0043748">
    <property type="term" value="F:O-succinylbenzoate synthase activity"/>
    <property type="evidence" value="ECO:0007669"/>
    <property type="project" value="UniProtKB-EC"/>
</dbReference>
<feature type="non-terminal residue" evidence="2">
    <location>
        <position position="292"/>
    </location>
</feature>
<feature type="compositionally biased region" description="Basic residues" evidence="1">
    <location>
        <begin position="203"/>
        <end position="220"/>
    </location>
</feature>
<accession>A0A6J4IZU8</accession>
<feature type="compositionally biased region" description="Basic residues" evidence="1">
    <location>
        <begin position="79"/>
        <end position="105"/>
    </location>
</feature>
<dbReference type="EMBL" id="CADCTB010000182">
    <property type="protein sequence ID" value="CAA9265055.1"/>
    <property type="molecule type" value="Genomic_DNA"/>
</dbReference>
<keyword evidence="2" id="KW-0456">Lyase</keyword>
<proteinExistence type="predicted"/>
<sequence length="292" mass="31123">DDVDAAPGAPAAPPAAGRLAPQKRRPAEWTGGMGRVVAASGISIGPRGVPARSRGGRHRALAGGCALPREGQRTDPRRHAGHGRRPCVRAGRRQGQGRRRRRLCRCRPGGCRTRRHRSPRPAPDRRQRRLGRRQGSLDDQPSGPVRPRAGGAARRLPRGPGNGAASGDGARGGRRMRARRGRRPPPGGPRRGRRARGQGAAPGRHRHDPRGGRGSRRPGHRLLDVRDVGRAGVRPGPGGRARRAPVRVRTGDGGPVRRRRGGRPPPAGRRMADGPPARARARPAGPLRGGRV</sequence>
<feature type="region of interest" description="Disordered" evidence="1">
    <location>
        <begin position="1"/>
        <end position="25"/>
    </location>
</feature>
<feature type="compositionally biased region" description="Low complexity" evidence="1">
    <location>
        <begin position="1"/>
        <end position="17"/>
    </location>
</feature>
<feature type="non-terminal residue" evidence="2">
    <location>
        <position position="1"/>
    </location>
</feature>
<dbReference type="EC" id="4.2.1.113" evidence="2"/>
<evidence type="ECO:0000313" key="2">
    <source>
        <dbReference type="EMBL" id="CAA9265055.1"/>
    </source>
</evidence>
<feature type="compositionally biased region" description="Basic residues" evidence="1">
    <location>
        <begin position="172"/>
        <end position="183"/>
    </location>
</feature>
<feature type="compositionally biased region" description="Low complexity" evidence="1">
    <location>
        <begin position="273"/>
        <end position="286"/>
    </location>
</feature>
<dbReference type="AlphaFoldDB" id="A0A6J4IZU8"/>
<feature type="compositionally biased region" description="Low complexity" evidence="1">
    <location>
        <begin position="133"/>
        <end position="154"/>
    </location>
</feature>
<feature type="region of interest" description="Disordered" evidence="1">
    <location>
        <begin position="43"/>
        <end position="292"/>
    </location>
</feature>
<evidence type="ECO:0000256" key="1">
    <source>
        <dbReference type="SAM" id="MobiDB-lite"/>
    </source>
</evidence>
<name>A0A6J4IZU8_9ACTN</name>
<feature type="compositionally biased region" description="Gly residues" evidence="1">
    <location>
        <begin position="160"/>
        <end position="170"/>
    </location>
</feature>
<gene>
    <name evidence="2" type="ORF">AVDCRST_MAG10-2997</name>
</gene>
<protein>
    <submittedName>
        <fullName evidence="2">O-succinylbenzoate synthase</fullName>
        <ecNumber evidence="2">4.2.1.113</ecNumber>
    </submittedName>
</protein>